<dbReference type="AlphaFoldDB" id="A0A8A4TRD6"/>
<keyword evidence="1" id="KW-0812">Transmembrane</keyword>
<dbReference type="EMBL" id="CP071793">
    <property type="protein sequence ID" value="QTD52083.1"/>
    <property type="molecule type" value="Genomic_DNA"/>
</dbReference>
<accession>A0A8A4TRD6</accession>
<dbReference type="Proteomes" id="UP000663929">
    <property type="component" value="Chromosome"/>
</dbReference>
<keyword evidence="3" id="KW-1185">Reference proteome</keyword>
<sequence>MSYKSEELIQPKLIEDEACGTHVSRGLSLIEAMVSLIILIVGIGGLAAAFQHNIFQAVTARNHAQAAMIVETVVNELTATSFGEWDLAALEDEFQFTYQGHRMGTPEAGSDPVYYTVTLDETATGLGWSQLSVGVTWSGWVTEAEKSGINSTNVFAYEANVLLSAQYDVLSGGASP</sequence>
<proteinExistence type="predicted"/>
<evidence type="ECO:0000256" key="1">
    <source>
        <dbReference type="SAM" id="Phobius"/>
    </source>
</evidence>
<dbReference type="RefSeq" id="WP_237382192.1">
    <property type="nucleotide sequence ID" value="NZ_CP071793.1"/>
</dbReference>
<gene>
    <name evidence="2" type="ORF">J3U87_06380</name>
</gene>
<evidence type="ECO:0000313" key="3">
    <source>
        <dbReference type="Proteomes" id="UP000663929"/>
    </source>
</evidence>
<dbReference type="KEGG" id="scor:J3U87_06380"/>
<evidence type="ECO:0000313" key="2">
    <source>
        <dbReference type="EMBL" id="QTD52083.1"/>
    </source>
</evidence>
<protein>
    <recommendedName>
        <fullName evidence="4">Prepilin-type N-terminal cleavage/methylation domain-containing protein</fullName>
    </recommendedName>
</protein>
<reference evidence="2" key="1">
    <citation type="submission" date="2021-03" db="EMBL/GenBank/DDBJ databases">
        <title>Acanthopleuribacteraceae sp. M133.</title>
        <authorList>
            <person name="Wang G."/>
        </authorList>
    </citation>
    <scope>NUCLEOTIDE SEQUENCE</scope>
    <source>
        <strain evidence="2">M133</strain>
    </source>
</reference>
<keyword evidence="1" id="KW-1133">Transmembrane helix</keyword>
<keyword evidence="1" id="KW-0472">Membrane</keyword>
<feature type="transmembrane region" description="Helical" evidence="1">
    <location>
        <begin position="32"/>
        <end position="50"/>
    </location>
</feature>
<organism evidence="2 3">
    <name type="scientific">Sulfidibacter corallicola</name>
    <dbReference type="NCBI Taxonomy" id="2818388"/>
    <lineage>
        <taxon>Bacteria</taxon>
        <taxon>Pseudomonadati</taxon>
        <taxon>Acidobacteriota</taxon>
        <taxon>Holophagae</taxon>
        <taxon>Acanthopleuribacterales</taxon>
        <taxon>Acanthopleuribacteraceae</taxon>
        <taxon>Sulfidibacter</taxon>
    </lineage>
</organism>
<evidence type="ECO:0008006" key="4">
    <source>
        <dbReference type="Google" id="ProtNLM"/>
    </source>
</evidence>
<name>A0A8A4TRD6_SULCO</name>